<accession>A0A914QFW3</accession>
<dbReference type="Proteomes" id="UP000887578">
    <property type="component" value="Unplaced"/>
</dbReference>
<name>A0A914QFW3_9BILA</name>
<protein>
    <submittedName>
        <fullName evidence="3">Uncharacterized protein</fullName>
    </submittedName>
</protein>
<dbReference type="WBParaSite" id="PDA_v2.g30304.t1">
    <property type="protein sequence ID" value="PDA_v2.g30304.t1"/>
    <property type="gene ID" value="PDA_v2.g30304"/>
</dbReference>
<sequence>MERFTHLFARGRVAASSAPSTAPTTTPSVSVPTIPSASTDRTLSMTANTSHTIYCRRQCKKVILFINFMFEFTLLFL</sequence>
<evidence type="ECO:0000313" key="3">
    <source>
        <dbReference type="WBParaSite" id="PDA_v2.g30304.t1"/>
    </source>
</evidence>
<evidence type="ECO:0000313" key="2">
    <source>
        <dbReference type="Proteomes" id="UP000887578"/>
    </source>
</evidence>
<reference evidence="3" key="1">
    <citation type="submission" date="2022-11" db="UniProtKB">
        <authorList>
            <consortium name="WormBaseParasite"/>
        </authorList>
    </citation>
    <scope>IDENTIFICATION</scope>
</reference>
<dbReference type="AlphaFoldDB" id="A0A914QFW3"/>
<organism evidence="2 3">
    <name type="scientific">Panagrolaimus davidi</name>
    <dbReference type="NCBI Taxonomy" id="227884"/>
    <lineage>
        <taxon>Eukaryota</taxon>
        <taxon>Metazoa</taxon>
        <taxon>Ecdysozoa</taxon>
        <taxon>Nematoda</taxon>
        <taxon>Chromadorea</taxon>
        <taxon>Rhabditida</taxon>
        <taxon>Tylenchina</taxon>
        <taxon>Panagrolaimomorpha</taxon>
        <taxon>Panagrolaimoidea</taxon>
        <taxon>Panagrolaimidae</taxon>
        <taxon>Panagrolaimus</taxon>
    </lineage>
</organism>
<feature type="region of interest" description="Disordered" evidence="1">
    <location>
        <begin position="15"/>
        <end position="35"/>
    </location>
</feature>
<keyword evidence="2" id="KW-1185">Reference proteome</keyword>
<proteinExistence type="predicted"/>
<evidence type="ECO:0000256" key="1">
    <source>
        <dbReference type="SAM" id="MobiDB-lite"/>
    </source>
</evidence>